<dbReference type="GeneID" id="114333576"/>
<dbReference type="RefSeq" id="XP_028139271.1">
    <property type="nucleotide sequence ID" value="XM_028283470.1"/>
</dbReference>
<evidence type="ECO:0000313" key="2">
    <source>
        <dbReference type="EnsemblMetazoa" id="XP_028139271.1"/>
    </source>
</evidence>
<evidence type="ECO:0000256" key="1">
    <source>
        <dbReference type="SAM" id="SignalP"/>
    </source>
</evidence>
<feature type="signal peptide" evidence="1">
    <location>
        <begin position="1"/>
        <end position="20"/>
    </location>
</feature>
<evidence type="ECO:0000313" key="3">
    <source>
        <dbReference type="Proteomes" id="UP001652700"/>
    </source>
</evidence>
<organism evidence="4">
    <name type="scientific">Diabrotica virgifera virgifera</name>
    <name type="common">western corn rootworm</name>
    <dbReference type="NCBI Taxonomy" id="50390"/>
    <lineage>
        <taxon>Eukaryota</taxon>
        <taxon>Metazoa</taxon>
        <taxon>Ecdysozoa</taxon>
        <taxon>Arthropoda</taxon>
        <taxon>Hexapoda</taxon>
        <taxon>Insecta</taxon>
        <taxon>Pterygota</taxon>
        <taxon>Neoptera</taxon>
        <taxon>Endopterygota</taxon>
        <taxon>Coleoptera</taxon>
        <taxon>Polyphaga</taxon>
        <taxon>Cucujiformia</taxon>
        <taxon>Chrysomeloidea</taxon>
        <taxon>Chrysomelidae</taxon>
        <taxon>Galerucinae</taxon>
        <taxon>Diabroticina</taxon>
        <taxon>Diabroticites</taxon>
        <taxon>Diabrotica</taxon>
    </lineage>
</organism>
<keyword evidence="3" id="KW-1185">Reference proteome</keyword>
<dbReference type="KEGG" id="dvv:114333576"/>
<gene>
    <name evidence="4" type="primary">LOC114333576</name>
</gene>
<dbReference type="Proteomes" id="UP001652700">
    <property type="component" value="Unplaced"/>
</dbReference>
<dbReference type="InParanoid" id="A0A6P7FSJ8"/>
<evidence type="ECO:0000313" key="4">
    <source>
        <dbReference type="RefSeq" id="XP_028139271.1"/>
    </source>
</evidence>
<feature type="chain" id="PRO_5027650145" evidence="1">
    <location>
        <begin position="21"/>
        <end position="156"/>
    </location>
</feature>
<dbReference type="EnsemblMetazoa" id="XM_028283470.2">
    <property type="protein sequence ID" value="XP_028139271.1"/>
    <property type="gene ID" value="LOC114333576"/>
</dbReference>
<dbReference type="AlphaFoldDB" id="A0A6P7FSJ8"/>
<proteinExistence type="predicted"/>
<name>A0A6P7FSJ8_DIAVI</name>
<sequence length="156" mass="18036">MNKLAVFVLLFAIALQQTSAIFWPRQRRDVQDIQNLVPVEEMPPSRNLRIIAPPERKYGSYSLDVGNAEMTAEDAADPELTEQISILEQFLADKAVEIQKLWAETQVDLAEFSKKFEQLIEEEVANKILLDQEAAQAPKRMMMEYRPRQTRMVKKN</sequence>
<keyword evidence="1" id="KW-0732">Signal</keyword>
<reference evidence="4" key="1">
    <citation type="submission" date="2025-04" db="UniProtKB">
        <authorList>
            <consortium name="RefSeq"/>
        </authorList>
    </citation>
    <scope>IDENTIFICATION</scope>
    <source>
        <tissue evidence="4">Whole insect</tissue>
    </source>
</reference>
<reference evidence="2" key="2">
    <citation type="submission" date="2025-05" db="UniProtKB">
        <authorList>
            <consortium name="EnsemblMetazoa"/>
        </authorList>
    </citation>
    <scope>IDENTIFICATION</scope>
</reference>
<protein>
    <submittedName>
        <fullName evidence="4">Uncharacterized protein LOC114333576</fullName>
    </submittedName>
</protein>
<accession>A0A6P7FSJ8</accession>